<gene>
    <name evidence="1" type="primary">casB</name>
    <name evidence="1" type="synonym">cse2</name>
    <name evidence="1" type="ORF">ACFPM3_05595</name>
</gene>
<dbReference type="Gene3D" id="1.10.520.40">
    <property type="entry name" value="CRISPR-associated protein Cse2"/>
    <property type="match status" value="2"/>
</dbReference>
<keyword evidence="2" id="KW-1185">Reference proteome</keyword>
<reference evidence="2" key="1">
    <citation type="journal article" date="2019" name="Int. J. Syst. Evol. Microbiol.">
        <title>The Global Catalogue of Microorganisms (GCM) 10K type strain sequencing project: providing services to taxonomists for standard genome sequencing and annotation.</title>
        <authorList>
            <consortium name="The Broad Institute Genomics Platform"/>
            <consortium name="The Broad Institute Genome Sequencing Center for Infectious Disease"/>
            <person name="Wu L."/>
            <person name="Ma J."/>
        </authorList>
    </citation>
    <scope>NUCLEOTIDE SEQUENCE [LARGE SCALE GENOMIC DNA]</scope>
    <source>
        <strain evidence="2">CGMCC 4.1648</strain>
    </source>
</reference>
<dbReference type="InterPro" id="IPR013382">
    <property type="entry name" value="CRISPR-assoc_prot_Cse2"/>
</dbReference>
<proteinExistence type="predicted"/>
<organism evidence="1 2">
    <name type="scientific">Streptomyces coeruleoprunus</name>
    <dbReference type="NCBI Taxonomy" id="285563"/>
    <lineage>
        <taxon>Bacteria</taxon>
        <taxon>Bacillati</taxon>
        <taxon>Actinomycetota</taxon>
        <taxon>Actinomycetes</taxon>
        <taxon>Kitasatosporales</taxon>
        <taxon>Streptomycetaceae</taxon>
        <taxon>Streptomyces</taxon>
    </lineage>
</organism>
<protein>
    <submittedName>
        <fullName evidence="1">Type I-E CRISPR-associated protein Cse2/CasB</fullName>
    </submittedName>
</protein>
<accession>A0ABV9X953</accession>
<dbReference type="InterPro" id="IPR038287">
    <property type="entry name" value="Cse2_sf"/>
</dbReference>
<dbReference type="NCBIfam" id="TIGR02548">
    <property type="entry name" value="casB_cse2"/>
    <property type="match status" value="2"/>
</dbReference>
<dbReference type="RefSeq" id="WP_345693578.1">
    <property type="nucleotide sequence ID" value="NZ_BAABIT010000001.1"/>
</dbReference>
<evidence type="ECO:0000313" key="1">
    <source>
        <dbReference type="EMBL" id="MFC5021626.1"/>
    </source>
</evidence>
<dbReference type="CDD" id="cd09731">
    <property type="entry name" value="Cse2_I-E"/>
    <property type="match status" value="1"/>
</dbReference>
<comment type="caution">
    <text evidence="1">The sequence shown here is derived from an EMBL/GenBank/DDBJ whole genome shotgun (WGS) entry which is preliminary data.</text>
</comment>
<evidence type="ECO:0000313" key="2">
    <source>
        <dbReference type="Proteomes" id="UP001595829"/>
    </source>
</evidence>
<dbReference type="Pfam" id="PF09485">
    <property type="entry name" value="CRISPR_Cse2"/>
    <property type="match status" value="2"/>
</dbReference>
<dbReference type="EMBL" id="JBHSJD010000002">
    <property type="protein sequence ID" value="MFC5021626.1"/>
    <property type="molecule type" value="Genomic_DNA"/>
</dbReference>
<dbReference type="Proteomes" id="UP001595829">
    <property type="component" value="Unassembled WGS sequence"/>
</dbReference>
<sequence length="381" mass="42364">MSTVTGRTGTGLRAYFWEEAAADWQTRAQEGRPGFSEHVTRRLRGLRDGIGGEPGTVPAVRDAHRVRLTDAARETDRLPDLYIAEHAALTLYGRHQQASAEPAHRPKAGLGRACRELRRSGALSESAVEQRLIAAATAQELHELVQHLYRLVPLLGQAGIGLDYTRLMYDFAAWESPERDRVLRSWGLQYTEPSATEADDATRAAPYWAGFLPDGVDSGAQLAALRSGTGREAGSVPAMWPYYRTRMPSDLRGKGALTRDLIAEHTALHLFGRHQQGRSRTMHVPGNTPGTAARLLLTKNGIGIEALERRFGALLTSIDSVELAMHLRGFVTLLSRAEIGLDYDLLRTALRTWDDPRTHAQNRFRSRWDRDFRVDPTSKNS</sequence>
<name>A0ABV9X953_9ACTN</name>